<dbReference type="EMBL" id="CP073345">
    <property type="protein sequence ID" value="UTW05620.1"/>
    <property type="molecule type" value="Genomic_DNA"/>
</dbReference>
<dbReference type="PROSITE" id="PS51257">
    <property type="entry name" value="PROKAR_LIPOPROTEIN"/>
    <property type="match status" value="1"/>
</dbReference>
<sequence>MKFNSPSLILPLVILSVAGCSKLPVSQEAPPPMPTAKPDELRQPLMVNSIADGGPGSLRDAISRANATPGMDRILFDSDATLFRQPQQITLTSPLPEITDDLLIDGFIDNMLWQASGVTLSGNHRYRVFRVAAAVTADIRHLTLADGRADNGAGILNRGETVLEGVSLLNHSATQNGGAIHNSGRLWLINSTLAGNTAGLAGGGLYNHTGQVTVTNATFTRNRAAQGAALYNQGDILMANSILTGNLMAADCASESAFDTPVRRNIISRHEGCGSPFSNQDVQLGQLGYYNGPTQTIPISGRSLAVNHGNNRAAIGARGAQLVWDQRGNGDPRFTAGITDIGAFEIQARIVLQVDTLDSSDKRWCTNVADDCSLSGALQIAAASPRLSTISFQPDLFAQPVTLKLDGGLPDIDHPIVIDASDVARVTISGADKRWKKPLSEGQLILKNARFTNGS</sequence>
<keyword evidence="2" id="KW-1185">Reference proteome</keyword>
<protein>
    <recommendedName>
        <fullName evidence="3">Polymorphic outer membrane protein repeat-containing protein</fullName>
    </recommendedName>
</protein>
<dbReference type="InterPro" id="IPR059226">
    <property type="entry name" value="Choice_anch_Q_dom"/>
</dbReference>
<name>A0ABY5H0A3_9GAMM</name>
<accession>A0ABY5H0A3</accession>
<gene>
    <name evidence="1" type="ORF">KDX31_19685</name>
</gene>
<evidence type="ECO:0000313" key="2">
    <source>
        <dbReference type="Proteomes" id="UP001059950"/>
    </source>
</evidence>
<keyword evidence="1" id="KW-0614">Plasmid</keyword>
<evidence type="ECO:0008006" key="3">
    <source>
        <dbReference type="Google" id="ProtNLM"/>
    </source>
</evidence>
<dbReference type="PANTHER" id="PTHR11319:SF35">
    <property type="entry name" value="OUTER MEMBRANE PROTEIN PMPC-RELATED"/>
    <property type="match status" value="1"/>
</dbReference>
<dbReference type="NCBIfam" id="NF041518">
    <property type="entry name" value="choice_anch_Q"/>
    <property type="match status" value="1"/>
</dbReference>
<dbReference type="Proteomes" id="UP001059950">
    <property type="component" value="Plasmid unnamed"/>
</dbReference>
<geneLocation type="plasmid" evidence="1 2">
    <name>unnamed</name>
</geneLocation>
<dbReference type="SUPFAM" id="SSF51126">
    <property type="entry name" value="Pectin lyase-like"/>
    <property type="match status" value="1"/>
</dbReference>
<proteinExistence type="predicted"/>
<dbReference type="InterPro" id="IPR011050">
    <property type="entry name" value="Pectin_lyase_fold/virulence"/>
</dbReference>
<organism evidence="1 2">
    <name type="scientific">Amphritea atlantica</name>
    <dbReference type="NCBI Taxonomy" id="355243"/>
    <lineage>
        <taxon>Bacteria</taxon>
        <taxon>Pseudomonadati</taxon>
        <taxon>Pseudomonadota</taxon>
        <taxon>Gammaproteobacteria</taxon>
        <taxon>Oceanospirillales</taxon>
        <taxon>Oceanospirillaceae</taxon>
        <taxon>Amphritea</taxon>
    </lineage>
</organism>
<evidence type="ECO:0000313" key="1">
    <source>
        <dbReference type="EMBL" id="UTW05620.1"/>
    </source>
</evidence>
<reference evidence="1" key="1">
    <citation type="submission" date="2021-04" db="EMBL/GenBank/DDBJ databases">
        <title>Oceanospirillales bacteria with DddD are important DMSP degraders in coastal seawater.</title>
        <authorList>
            <person name="Liu J."/>
        </authorList>
    </citation>
    <scope>NUCLEOTIDE SEQUENCE</scope>
    <source>
        <strain evidence="1">GY6</strain>
        <plasmid evidence="1">unnamed</plasmid>
    </source>
</reference>
<dbReference type="PANTHER" id="PTHR11319">
    <property type="entry name" value="G PROTEIN-COUPLED RECEPTOR-RELATED"/>
    <property type="match status" value="1"/>
</dbReference>